<protein>
    <recommendedName>
        <fullName evidence="3">SUKH-4 immunity protein</fullName>
    </recommendedName>
</protein>
<dbReference type="InterPro" id="IPR025851">
    <property type="entry name" value="SUKH-4"/>
</dbReference>
<dbReference type="AlphaFoldDB" id="A0AAP5GZW5"/>
<dbReference type="EMBL" id="JAVDTR010000003">
    <property type="protein sequence ID" value="MDR6723227.1"/>
    <property type="molecule type" value="Genomic_DNA"/>
</dbReference>
<dbReference type="RefSeq" id="WP_310138100.1">
    <property type="nucleotide sequence ID" value="NZ_JAVDTR010000003.1"/>
</dbReference>
<organism evidence="1 2">
    <name type="scientific">Paenibacillus amylolyticus</name>
    <dbReference type="NCBI Taxonomy" id="1451"/>
    <lineage>
        <taxon>Bacteria</taxon>
        <taxon>Bacillati</taxon>
        <taxon>Bacillota</taxon>
        <taxon>Bacilli</taxon>
        <taxon>Bacillales</taxon>
        <taxon>Paenibacillaceae</taxon>
        <taxon>Paenibacillus</taxon>
    </lineage>
</organism>
<accession>A0AAP5GZW5</accession>
<proteinExistence type="predicted"/>
<reference evidence="1" key="1">
    <citation type="submission" date="2023-07" db="EMBL/GenBank/DDBJ databases">
        <title>Sorghum-associated microbial communities from plants grown in Nebraska, USA.</title>
        <authorList>
            <person name="Schachtman D."/>
        </authorList>
    </citation>
    <scope>NUCLEOTIDE SEQUENCE</scope>
    <source>
        <strain evidence="1">BE80</strain>
    </source>
</reference>
<evidence type="ECO:0000313" key="2">
    <source>
        <dbReference type="Proteomes" id="UP001254832"/>
    </source>
</evidence>
<comment type="caution">
    <text evidence="1">The sequence shown here is derived from an EMBL/GenBank/DDBJ whole genome shotgun (WGS) entry which is preliminary data.</text>
</comment>
<evidence type="ECO:0008006" key="3">
    <source>
        <dbReference type="Google" id="ProtNLM"/>
    </source>
</evidence>
<gene>
    <name evidence="1" type="ORF">J2W91_001679</name>
</gene>
<name>A0AAP5GZW5_PAEAM</name>
<dbReference type="Proteomes" id="UP001254832">
    <property type="component" value="Unassembled WGS sequence"/>
</dbReference>
<evidence type="ECO:0000313" key="1">
    <source>
        <dbReference type="EMBL" id="MDR6723227.1"/>
    </source>
</evidence>
<sequence length="199" mass="22776">MEQQLTNVRYDKALVEAAQLPKEIQELLLHSGLPQFRLAGEYMLGVHFTPLTDQGLVRTPDELVTLFPIGYEWEDPSTLFGLEEEIGTLYRLDGQTGEYSVVNTNLSLFLAFLHHYISFIHEHSRTSEPSVMTLEQVQAKLEAFRRGEIKPTAQPSSDSVRKNALHQLRQFCTEKDPVSVSDEESWWSVVLEQLEDDLL</sequence>
<dbReference type="Pfam" id="PF14435">
    <property type="entry name" value="SUKH-4"/>
    <property type="match status" value="1"/>
</dbReference>